<comment type="caution">
    <text evidence="1">The sequence shown here is derived from an EMBL/GenBank/DDBJ whole genome shotgun (WGS) entry which is preliminary data.</text>
</comment>
<accession>X1JGH2</accession>
<reference evidence="1" key="1">
    <citation type="journal article" date="2014" name="Front. Microbiol.">
        <title>High frequency of phylogenetically diverse reductive dehalogenase-homologous genes in deep subseafloor sedimentary metagenomes.</title>
        <authorList>
            <person name="Kawai M."/>
            <person name="Futagami T."/>
            <person name="Toyoda A."/>
            <person name="Takaki Y."/>
            <person name="Nishi S."/>
            <person name="Hori S."/>
            <person name="Arai W."/>
            <person name="Tsubouchi T."/>
            <person name="Morono Y."/>
            <person name="Uchiyama I."/>
            <person name="Ito T."/>
            <person name="Fujiyama A."/>
            <person name="Inagaki F."/>
            <person name="Takami H."/>
        </authorList>
    </citation>
    <scope>NUCLEOTIDE SEQUENCE</scope>
    <source>
        <strain evidence="1">Expedition CK06-06</strain>
    </source>
</reference>
<name>X1JGH2_9ZZZZ</name>
<gene>
    <name evidence="1" type="ORF">S03H2_62433</name>
</gene>
<proteinExistence type="predicted"/>
<organism evidence="1">
    <name type="scientific">marine sediment metagenome</name>
    <dbReference type="NCBI Taxonomy" id="412755"/>
    <lineage>
        <taxon>unclassified sequences</taxon>
        <taxon>metagenomes</taxon>
        <taxon>ecological metagenomes</taxon>
    </lineage>
</organism>
<protein>
    <submittedName>
        <fullName evidence="1">Uncharacterized protein</fullName>
    </submittedName>
</protein>
<dbReference type="AlphaFoldDB" id="X1JGH2"/>
<dbReference type="EMBL" id="BARU01040380">
    <property type="protein sequence ID" value="GAH77419.1"/>
    <property type="molecule type" value="Genomic_DNA"/>
</dbReference>
<dbReference type="Gene3D" id="3.40.50.12110">
    <property type="match status" value="1"/>
</dbReference>
<evidence type="ECO:0000313" key="1">
    <source>
        <dbReference type="EMBL" id="GAH77419.1"/>
    </source>
</evidence>
<feature type="non-terminal residue" evidence="1">
    <location>
        <position position="66"/>
    </location>
</feature>
<sequence>MSKSEYFPKKVYVEKRSFDFPLTKRILKNVGPVPREVIDDPQEVLEDIKASKDVIGAGKKYLLITR</sequence>